<proteinExistence type="predicted"/>
<accession>A0A9P6CU59</accession>
<comment type="caution">
    <text evidence="1">The sequence shown here is derived from an EMBL/GenBank/DDBJ whole genome shotgun (WGS) entry which is preliminary data.</text>
</comment>
<dbReference type="EMBL" id="MU155427">
    <property type="protein sequence ID" value="KAF9473635.1"/>
    <property type="molecule type" value="Genomic_DNA"/>
</dbReference>
<name>A0A9P6CU59_9AGAR</name>
<keyword evidence="2" id="KW-1185">Reference proteome</keyword>
<dbReference type="AlphaFoldDB" id="A0A9P6CU59"/>
<evidence type="ECO:0000313" key="2">
    <source>
        <dbReference type="Proteomes" id="UP000807469"/>
    </source>
</evidence>
<dbReference type="Proteomes" id="UP000807469">
    <property type="component" value="Unassembled WGS sequence"/>
</dbReference>
<sequence>MAWKVQTTETDLPFDAEVNVDLECSSHLEREMFEVSKHAGVARDYQWGLDVWDHQDWDPYDSYWSVGDRTVSESCVILFRFHEQIRTHIGYL</sequence>
<evidence type="ECO:0000313" key="1">
    <source>
        <dbReference type="EMBL" id="KAF9473635.1"/>
    </source>
</evidence>
<protein>
    <submittedName>
        <fullName evidence="1">Uncharacterized protein</fullName>
    </submittedName>
</protein>
<gene>
    <name evidence="1" type="ORF">BDN70DRAFT_816944</name>
</gene>
<dbReference type="OrthoDB" id="2621411at2759"/>
<organism evidence="1 2">
    <name type="scientific">Pholiota conissans</name>
    <dbReference type="NCBI Taxonomy" id="109636"/>
    <lineage>
        <taxon>Eukaryota</taxon>
        <taxon>Fungi</taxon>
        <taxon>Dikarya</taxon>
        <taxon>Basidiomycota</taxon>
        <taxon>Agaricomycotina</taxon>
        <taxon>Agaricomycetes</taxon>
        <taxon>Agaricomycetidae</taxon>
        <taxon>Agaricales</taxon>
        <taxon>Agaricineae</taxon>
        <taxon>Strophariaceae</taxon>
        <taxon>Pholiota</taxon>
    </lineage>
</organism>
<reference evidence="1" key="1">
    <citation type="submission" date="2020-11" db="EMBL/GenBank/DDBJ databases">
        <authorList>
            <consortium name="DOE Joint Genome Institute"/>
            <person name="Ahrendt S."/>
            <person name="Riley R."/>
            <person name="Andreopoulos W."/>
            <person name="Labutti K."/>
            <person name="Pangilinan J."/>
            <person name="Ruiz-Duenas F.J."/>
            <person name="Barrasa J.M."/>
            <person name="Sanchez-Garcia M."/>
            <person name="Camarero S."/>
            <person name="Miyauchi S."/>
            <person name="Serrano A."/>
            <person name="Linde D."/>
            <person name="Babiker R."/>
            <person name="Drula E."/>
            <person name="Ayuso-Fernandez I."/>
            <person name="Pacheco R."/>
            <person name="Padilla G."/>
            <person name="Ferreira P."/>
            <person name="Barriuso J."/>
            <person name="Kellner H."/>
            <person name="Castanera R."/>
            <person name="Alfaro M."/>
            <person name="Ramirez L."/>
            <person name="Pisabarro A.G."/>
            <person name="Kuo A."/>
            <person name="Tritt A."/>
            <person name="Lipzen A."/>
            <person name="He G."/>
            <person name="Yan M."/>
            <person name="Ng V."/>
            <person name="Cullen D."/>
            <person name="Martin F."/>
            <person name="Rosso M.-N."/>
            <person name="Henrissat B."/>
            <person name="Hibbett D."/>
            <person name="Martinez A.T."/>
            <person name="Grigoriev I.V."/>
        </authorList>
    </citation>
    <scope>NUCLEOTIDE SEQUENCE</scope>
    <source>
        <strain evidence="1">CIRM-BRFM 674</strain>
    </source>
</reference>